<dbReference type="SUPFAM" id="SSF63829">
    <property type="entry name" value="Calcium-dependent phosphotriesterase"/>
    <property type="match status" value="2"/>
</dbReference>
<evidence type="ECO:0000256" key="1">
    <source>
        <dbReference type="ARBA" id="ARBA00022737"/>
    </source>
</evidence>
<dbReference type="AlphaFoldDB" id="A0A820WEF7"/>
<protein>
    <recommendedName>
        <fullName evidence="5">NHL repeat containing protein</fullName>
    </recommendedName>
</protein>
<dbReference type="CDD" id="cd05819">
    <property type="entry name" value="NHL"/>
    <property type="match status" value="3"/>
</dbReference>
<organism evidence="3 4">
    <name type="scientific">Rotaria socialis</name>
    <dbReference type="NCBI Taxonomy" id="392032"/>
    <lineage>
        <taxon>Eukaryota</taxon>
        <taxon>Metazoa</taxon>
        <taxon>Spiralia</taxon>
        <taxon>Gnathifera</taxon>
        <taxon>Rotifera</taxon>
        <taxon>Eurotatoria</taxon>
        <taxon>Bdelloidea</taxon>
        <taxon>Philodinida</taxon>
        <taxon>Philodinidae</taxon>
        <taxon>Rotaria</taxon>
    </lineage>
</organism>
<feature type="repeat" description="NHL" evidence="2">
    <location>
        <begin position="856"/>
        <end position="895"/>
    </location>
</feature>
<keyword evidence="4" id="KW-1185">Reference proteome</keyword>
<evidence type="ECO:0000313" key="3">
    <source>
        <dbReference type="EMBL" id="CAF4516191.1"/>
    </source>
</evidence>
<feature type="repeat" description="NHL" evidence="2">
    <location>
        <begin position="122"/>
        <end position="158"/>
    </location>
</feature>
<accession>A0A820WEF7</accession>
<dbReference type="Proteomes" id="UP000663873">
    <property type="component" value="Unassembled WGS sequence"/>
</dbReference>
<reference evidence="3" key="1">
    <citation type="submission" date="2021-02" db="EMBL/GenBank/DDBJ databases">
        <authorList>
            <person name="Nowell W R."/>
        </authorList>
    </citation>
    <scope>NUCLEOTIDE SEQUENCE</scope>
</reference>
<dbReference type="InterPro" id="IPR001258">
    <property type="entry name" value="NHL_repeat"/>
</dbReference>
<dbReference type="PROSITE" id="PS51125">
    <property type="entry name" value="NHL"/>
    <property type="match status" value="3"/>
</dbReference>
<dbReference type="PANTHER" id="PTHR24104:SF25">
    <property type="entry name" value="PROTEIN LIN-41"/>
    <property type="match status" value="1"/>
</dbReference>
<dbReference type="GO" id="GO:0008270">
    <property type="term" value="F:zinc ion binding"/>
    <property type="evidence" value="ECO:0007669"/>
    <property type="project" value="UniProtKB-KW"/>
</dbReference>
<dbReference type="InterPro" id="IPR050952">
    <property type="entry name" value="TRIM-NHL_E3_ligases"/>
</dbReference>
<evidence type="ECO:0008006" key="5">
    <source>
        <dbReference type="Google" id="ProtNLM"/>
    </source>
</evidence>
<dbReference type="EMBL" id="CAJOBP010007523">
    <property type="protein sequence ID" value="CAF4516191.1"/>
    <property type="molecule type" value="Genomic_DNA"/>
</dbReference>
<dbReference type="Pfam" id="PF01436">
    <property type="entry name" value="NHL"/>
    <property type="match status" value="3"/>
</dbReference>
<feature type="non-terminal residue" evidence="3">
    <location>
        <position position="985"/>
    </location>
</feature>
<comment type="caution">
    <text evidence="3">The sequence shown here is derived from an EMBL/GenBank/DDBJ whole genome shotgun (WGS) entry which is preliminary data.</text>
</comment>
<sequence>QRFPSGSNVGTTVAGFNLASGSGLSELYNPSAIFVDSTGAMYILDTNNYRVLKWQLGDQIGTIIVNGRGSGSTLDKIGRSNGFFVDTNYNIYVSEFGNNRITKWINGNNTAGSLVAGGNGAGSTPDKLNAPWGIYVDNTSGIYIVDQGNHRVQYWPSGASVATTVAGATGNPGPWSYQFNTPSAIMRDPYGFIYILDTGNARVQKWYPGNPYGTTIISATMNSPLGMSLDLSGNLFIADTSYYRIISFRVTCLASTTTAAPQPTQPIIQLCATAVWNQTYSLATGSTSTIGSSGTLLYNPYDVAFDGYQNMYVVDTSNQRIQFFQSGSSTGITVAGSTGSAGSTMSQLYNPFAIYVDTNGTMYILDAYNYRVLRWQLGDPIGFVVAGGHGSGTTLGTIGLSYGLFLDNQYNIYISDTGNNRVVKWVAGNTTAGLLVAGGNGAGSTADKLNGPFGIYIDSTNAVFVVDRNNHRVQCWTSGSISGTTVAGTTGSAGPWPYQFSSPTSIAFDQYGYMYILDQGNSRVQKWFPGATYGTTVISASMSSPYGMRIDRLGNFFIADTSYQRILSFSLLCRAAAGVTIAGSTSNPGPWSYQFNNPTTITMDPFGYIFVLDSGNSRVQKWYPGGSFGITVLSATLNGAIGMQVDPTGKLFVTDTGNHRILAFPVSCPSTTTTTLAPPTLTTTLMCLTAVWSSNATLITGSIGFAGSTPTFVSSPYGVSFDGYGYMYVADTGNHRIQKYSPGSNIGNTVAGVTGSAGSSLSQLNSPSAIQFDSTGQMYILDTSNYRVLKWALGDLIGTVVVNGRGSGTSLTTIGVSYSICLDSQSNIYVSEYGNQRVTKWIAGNNTIGQMVAGTSVLGSTADKLNYPMGIYVDINNAVYVTDRSNHRIQKWPSGAALGTTVAGQSAVSGTWSYQLNLPTAITFDQYGYMYVMDAGNSRIQRWLPGMTYGVTVVAATVSTPYGINFDFAGNIIVADTSNQRIIAF</sequence>
<dbReference type="Gene3D" id="2.40.10.500">
    <property type="match status" value="4"/>
</dbReference>
<evidence type="ECO:0000313" key="4">
    <source>
        <dbReference type="Proteomes" id="UP000663873"/>
    </source>
</evidence>
<gene>
    <name evidence="3" type="ORF">UJA718_LOCUS27314</name>
</gene>
<dbReference type="SUPFAM" id="SSF101898">
    <property type="entry name" value="NHL repeat"/>
    <property type="match status" value="2"/>
</dbReference>
<keyword evidence="1" id="KW-0677">Repeat</keyword>
<feature type="repeat" description="NHL" evidence="2">
    <location>
        <begin position="443"/>
        <end position="479"/>
    </location>
</feature>
<feature type="non-terminal residue" evidence="3">
    <location>
        <position position="1"/>
    </location>
</feature>
<proteinExistence type="predicted"/>
<dbReference type="PANTHER" id="PTHR24104">
    <property type="entry name" value="E3 UBIQUITIN-PROTEIN LIGASE NHLRC1-RELATED"/>
    <property type="match status" value="1"/>
</dbReference>
<evidence type="ECO:0000256" key="2">
    <source>
        <dbReference type="PROSITE-ProRule" id="PRU00504"/>
    </source>
</evidence>
<dbReference type="Gene3D" id="2.120.10.30">
    <property type="entry name" value="TolB, C-terminal domain"/>
    <property type="match status" value="4"/>
</dbReference>
<dbReference type="InterPro" id="IPR011042">
    <property type="entry name" value="6-blade_b-propeller_TolB-like"/>
</dbReference>
<name>A0A820WEF7_9BILA</name>